<evidence type="ECO:0000256" key="1">
    <source>
        <dbReference type="SAM" id="MobiDB-lite"/>
    </source>
</evidence>
<dbReference type="InParanoid" id="D7FTJ1"/>
<evidence type="ECO:0008006" key="4">
    <source>
        <dbReference type="Google" id="ProtNLM"/>
    </source>
</evidence>
<evidence type="ECO:0000313" key="2">
    <source>
        <dbReference type="EMBL" id="CBJ48569.1"/>
    </source>
</evidence>
<name>D7FTJ1_ECTSI</name>
<accession>D7FTJ1</accession>
<proteinExistence type="predicted"/>
<organism evidence="2 3">
    <name type="scientific">Ectocarpus siliculosus</name>
    <name type="common">Brown alga</name>
    <name type="synonym">Conferva siliculosa</name>
    <dbReference type="NCBI Taxonomy" id="2880"/>
    <lineage>
        <taxon>Eukaryota</taxon>
        <taxon>Sar</taxon>
        <taxon>Stramenopiles</taxon>
        <taxon>Ochrophyta</taxon>
        <taxon>PX clade</taxon>
        <taxon>Phaeophyceae</taxon>
        <taxon>Ectocarpales</taxon>
        <taxon>Ectocarpaceae</taxon>
        <taxon>Ectocarpus</taxon>
    </lineage>
</organism>
<gene>
    <name evidence="2" type="ORF">Esi_0025_0155</name>
</gene>
<dbReference type="AlphaFoldDB" id="D7FTJ1"/>
<reference evidence="2 3" key="1">
    <citation type="journal article" date="2010" name="Nature">
        <title>The Ectocarpus genome and the independent evolution of multicellularity in brown algae.</title>
        <authorList>
            <person name="Cock J.M."/>
            <person name="Sterck L."/>
            <person name="Rouze P."/>
            <person name="Scornet D."/>
            <person name="Allen A.E."/>
            <person name="Amoutzias G."/>
            <person name="Anthouard V."/>
            <person name="Artiguenave F."/>
            <person name="Aury J.M."/>
            <person name="Badger J.H."/>
            <person name="Beszteri B."/>
            <person name="Billiau K."/>
            <person name="Bonnet E."/>
            <person name="Bothwell J.H."/>
            <person name="Bowler C."/>
            <person name="Boyen C."/>
            <person name="Brownlee C."/>
            <person name="Carrano C.J."/>
            <person name="Charrier B."/>
            <person name="Cho G.Y."/>
            <person name="Coelho S.M."/>
            <person name="Collen J."/>
            <person name="Corre E."/>
            <person name="Da Silva C."/>
            <person name="Delage L."/>
            <person name="Delaroque N."/>
            <person name="Dittami S.M."/>
            <person name="Doulbeau S."/>
            <person name="Elias M."/>
            <person name="Farnham G."/>
            <person name="Gachon C.M."/>
            <person name="Gschloessl B."/>
            <person name="Heesch S."/>
            <person name="Jabbari K."/>
            <person name="Jubin C."/>
            <person name="Kawai H."/>
            <person name="Kimura K."/>
            <person name="Kloareg B."/>
            <person name="Kupper F.C."/>
            <person name="Lang D."/>
            <person name="Le Bail A."/>
            <person name="Leblanc C."/>
            <person name="Lerouge P."/>
            <person name="Lohr M."/>
            <person name="Lopez P.J."/>
            <person name="Martens C."/>
            <person name="Maumus F."/>
            <person name="Michel G."/>
            <person name="Miranda-Saavedra D."/>
            <person name="Morales J."/>
            <person name="Moreau H."/>
            <person name="Motomura T."/>
            <person name="Nagasato C."/>
            <person name="Napoli C.A."/>
            <person name="Nelson D.R."/>
            <person name="Nyvall-Collen P."/>
            <person name="Peters A.F."/>
            <person name="Pommier C."/>
            <person name="Potin P."/>
            <person name="Poulain J."/>
            <person name="Quesneville H."/>
            <person name="Read B."/>
            <person name="Rensing S.A."/>
            <person name="Ritter A."/>
            <person name="Rousvoal S."/>
            <person name="Samanta M."/>
            <person name="Samson G."/>
            <person name="Schroeder D.C."/>
            <person name="Segurens B."/>
            <person name="Strittmatter M."/>
            <person name="Tonon T."/>
            <person name="Tregear J.W."/>
            <person name="Valentin K."/>
            <person name="von Dassow P."/>
            <person name="Yamagishi T."/>
            <person name="Van de Peer Y."/>
            <person name="Wincker P."/>
        </authorList>
    </citation>
    <scope>NUCLEOTIDE SEQUENCE [LARGE SCALE GENOMIC DNA]</scope>
    <source>
        <strain evidence="3">Ec32 / CCAP1310/4</strain>
    </source>
</reference>
<protein>
    <recommendedName>
        <fullName evidence="4">Pentacotripeptide-repeat region of PRORP domain-containing protein</fullName>
    </recommendedName>
</protein>
<dbReference type="EMBL" id="FN649736">
    <property type="protein sequence ID" value="CBJ48569.1"/>
    <property type="molecule type" value="Genomic_DNA"/>
</dbReference>
<dbReference type="EMBL" id="FN648431">
    <property type="protein sequence ID" value="CBJ48569.1"/>
    <property type="molecule type" value="Genomic_DNA"/>
</dbReference>
<feature type="region of interest" description="Disordered" evidence="1">
    <location>
        <begin position="105"/>
        <end position="153"/>
    </location>
</feature>
<keyword evidence="3" id="KW-1185">Reference proteome</keyword>
<sequence length="318" mass="33629">MCDHSPGQSPAALAHSFYDAAAGMTRSGRIGRRCSIASVDSIRSFGGQSVVPWELALFLVEEMKGEMVQPGAVVYTAALAECRWAGEQRHVDYILEEMKAEGLNIVPGIPGATDDDPPPSQSPPLFGKLPEPPPNSATPRRQPGTGGANQHAAAAAVEKMQEAARAAEAALATVETMWARAQHDPSPATCRAALDACAAGGQWERALSLVRDAAAAVAVSAEPDASARRDGTAAEEDGVSGRVEVLALEGSRGRVRGMLRRSLSCCNLKGARPEVYLIPRLWSLFRFDGGLDGVGTDVPEGQVFQSRLRLAFFSATYC</sequence>
<dbReference type="OrthoDB" id="10478384at2759"/>
<evidence type="ECO:0000313" key="3">
    <source>
        <dbReference type="Proteomes" id="UP000002630"/>
    </source>
</evidence>
<dbReference type="Proteomes" id="UP000002630">
    <property type="component" value="Linkage Group LG11"/>
</dbReference>